<gene>
    <name evidence="1" type="ORF">D5F01_LYC13563</name>
</gene>
<organism evidence="1 2">
    <name type="scientific">Larimichthys crocea</name>
    <name type="common">Large yellow croaker</name>
    <name type="synonym">Pseudosciaena crocea</name>
    <dbReference type="NCBI Taxonomy" id="215358"/>
    <lineage>
        <taxon>Eukaryota</taxon>
        <taxon>Metazoa</taxon>
        <taxon>Chordata</taxon>
        <taxon>Craniata</taxon>
        <taxon>Vertebrata</taxon>
        <taxon>Euteleostomi</taxon>
        <taxon>Actinopterygii</taxon>
        <taxon>Neopterygii</taxon>
        <taxon>Teleostei</taxon>
        <taxon>Neoteleostei</taxon>
        <taxon>Acanthomorphata</taxon>
        <taxon>Eupercaria</taxon>
        <taxon>Sciaenidae</taxon>
        <taxon>Larimichthys</taxon>
    </lineage>
</organism>
<dbReference type="SUPFAM" id="SSF48371">
    <property type="entry name" value="ARM repeat"/>
    <property type="match status" value="1"/>
</dbReference>
<dbReference type="Proteomes" id="UP000424527">
    <property type="component" value="Unassembled WGS sequence"/>
</dbReference>
<sequence length="275" mass="30502">MATSLIDPSRAPVALGRRAVPQLFEELQQRPEVVRRQCVYQAVHGGPPLLLPPAPLSQLLDDLSSSCRRSVHRVLKRLTSPAGADALLTLVPKLMLKLRQEKEEEEVQALILSTLSSCSYHDPRPALVNDGVSLLGHILSHLSTNIRREAADALMAMIQSARLSVDEDLEVQVNAVGVIMFTVTITTGKQQCLDLDVLSLRRTRTSEGAPRAPSTSSPGLHERYKKIKEFTFISGIFIVSDFHDPQRINPDAAGAERRRHLRRLRQEAERGTVSF</sequence>
<dbReference type="AlphaFoldDB" id="A0A6G0I7K7"/>
<name>A0A6G0I7K7_LARCR</name>
<dbReference type="EMBL" id="REGW02000013">
    <property type="protein sequence ID" value="KAE8287518.1"/>
    <property type="molecule type" value="Genomic_DNA"/>
</dbReference>
<accession>A0A6G0I7K7</accession>
<dbReference type="PANTHER" id="PTHR15599:SF1">
    <property type="entry name" value="RADIAL SPOKE HEAD 14 HOMOLOG"/>
    <property type="match status" value="1"/>
</dbReference>
<evidence type="ECO:0000313" key="2">
    <source>
        <dbReference type="Proteomes" id="UP000424527"/>
    </source>
</evidence>
<dbReference type="InterPro" id="IPR016024">
    <property type="entry name" value="ARM-type_fold"/>
</dbReference>
<dbReference type="InterPro" id="IPR011989">
    <property type="entry name" value="ARM-like"/>
</dbReference>
<evidence type="ECO:0000313" key="1">
    <source>
        <dbReference type="EMBL" id="KAE8287518.1"/>
    </source>
</evidence>
<protein>
    <submittedName>
        <fullName evidence="1">Radial spoke head 14-like protein</fullName>
    </submittedName>
</protein>
<reference evidence="1 2" key="1">
    <citation type="submission" date="2019-07" db="EMBL/GenBank/DDBJ databases">
        <title>Chromosome genome assembly for large yellow croaker.</title>
        <authorList>
            <person name="Xiao S."/>
        </authorList>
    </citation>
    <scope>NUCLEOTIDE SEQUENCE [LARGE SCALE GENOMIC DNA]</scope>
    <source>
        <strain evidence="1">JMULYC20181020</strain>
        <tissue evidence="1">Muscle</tissue>
    </source>
</reference>
<keyword evidence="2" id="KW-1185">Reference proteome</keyword>
<dbReference type="Gene3D" id="1.25.10.10">
    <property type="entry name" value="Leucine-rich Repeat Variant"/>
    <property type="match status" value="1"/>
</dbReference>
<proteinExistence type="predicted"/>
<dbReference type="InterPro" id="IPR042856">
    <property type="entry name" value="RSP14"/>
</dbReference>
<dbReference type="PANTHER" id="PTHR15599">
    <property type="entry name" value="RTDR1"/>
    <property type="match status" value="1"/>
</dbReference>
<comment type="caution">
    <text evidence="1">The sequence shown here is derived from an EMBL/GenBank/DDBJ whole genome shotgun (WGS) entry which is preliminary data.</text>
</comment>